<reference evidence="1" key="1">
    <citation type="submission" date="2014-09" db="EMBL/GenBank/DDBJ databases">
        <authorList>
            <person name="Magalhaes I.L.F."/>
            <person name="Oliveira U."/>
            <person name="Santos F.R."/>
            <person name="Vidigal T.H.D.A."/>
            <person name="Brescovit A.D."/>
            <person name="Santos A.J."/>
        </authorList>
    </citation>
    <scope>NUCLEOTIDE SEQUENCE</scope>
    <source>
        <tissue evidence="1">Shoot tissue taken approximately 20 cm above the soil surface</tissue>
    </source>
</reference>
<sequence length="49" mass="5605">MENNSNLKFSCVTDCRQCCVSVVQFWLCHSIKGFRGLGAWVVLQMCSQF</sequence>
<dbReference type="AlphaFoldDB" id="A0A0A9UMF8"/>
<accession>A0A0A9UMF8</accession>
<proteinExistence type="predicted"/>
<organism evidence="1">
    <name type="scientific">Arundo donax</name>
    <name type="common">Giant reed</name>
    <name type="synonym">Donax arundinaceus</name>
    <dbReference type="NCBI Taxonomy" id="35708"/>
    <lineage>
        <taxon>Eukaryota</taxon>
        <taxon>Viridiplantae</taxon>
        <taxon>Streptophyta</taxon>
        <taxon>Embryophyta</taxon>
        <taxon>Tracheophyta</taxon>
        <taxon>Spermatophyta</taxon>
        <taxon>Magnoliopsida</taxon>
        <taxon>Liliopsida</taxon>
        <taxon>Poales</taxon>
        <taxon>Poaceae</taxon>
        <taxon>PACMAD clade</taxon>
        <taxon>Arundinoideae</taxon>
        <taxon>Arundineae</taxon>
        <taxon>Arundo</taxon>
    </lineage>
</organism>
<name>A0A0A9UMF8_ARUDO</name>
<protein>
    <submittedName>
        <fullName evidence="1">Uncharacterized protein</fullName>
    </submittedName>
</protein>
<dbReference type="EMBL" id="GBRH01177843">
    <property type="protein sequence ID" value="JAE20053.1"/>
    <property type="molecule type" value="Transcribed_RNA"/>
</dbReference>
<reference evidence="1" key="2">
    <citation type="journal article" date="2015" name="Data Brief">
        <title>Shoot transcriptome of the giant reed, Arundo donax.</title>
        <authorList>
            <person name="Barrero R.A."/>
            <person name="Guerrero F.D."/>
            <person name="Moolhuijzen P."/>
            <person name="Goolsby J.A."/>
            <person name="Tidwell J."/>
            <person name="Bellgard S.E."/>
            <person name="Bellgard M.I."/>
        </authorList>
    </citation>
    <scope>NUCLEOTIDE SEQUENCE</scope>
    <source>
        <tissue evidence="1">Shoot tissue taken approximately 20 cm above the soil surface</tissue>
    </source>
</reference>
<evidence type="ECO:0000313" key="1">
    <source>
        <dbReference type="EMBL" id="JAE20053.1"/>
    </source>
</evidence>